<reference evidence="2 3" key="1">
    <citation type="submission" date="2019-08" db="EMBL/GenBank/DDBJ databases">
        <title>Whole genome of Aphis craccivora.</title>
        <authorList>
            <person name="Voronova N.V."/>
            <person name="Shulinski R.S."/>
            <person name="Bandarenka Y.V."/>
            <person name="Zhorov D.G."/>
            <person name="Warner D."/>
        </authorList>
    </citation>
    <scope>NUCLEOTIDE SEQUENCE [LARGE SCALE GENOMIC DNA]</scope>
    <source>
        <strain evidence="2">180601</strain>
        <tissue evidence="2">Whole Body</tissue>
    </source>
</reference>
<accession>A0A6G0XYG4</accession>
<evidence type="ECO:0000256" key="1">
    <source>
        <dbReference type="SAM" id="Phobius"/>
    </source>
</evidence>
<organism evidence="2 3">
    <name type="scientific">Aphis craccivora</name>
    <name type="common">Cowpea aphid</name>
    <dbReference type="NCBI Taxonomy" id="307492"/>
    <lineage>
        <taxon>Eukaryota</taxon>
        <taxon>Metazoa</taxon>
        <taxon>Ecdysozoa</taxon>
        <taxon>Arthropoda</taxon>
        <taxon>Hexapoda</taxon>
        <taxon>Insecta</taxon>
        <taxon>Pterygota</taxon>
        <taxon>Neoptera</taxon>
        <taxon>Paraneoptera</taxon>
        <taxon>Hemiptera</taxon>
        <taxon>Sternorrhyncha</taxon>
        <taxon>Aphidomorpha</taxon>
        <taxon>Aphidoidea</taxon>
        <taxon>Aphididae</taxon>
        <taxon>Aphidini</taxon>
        <taxon>Aphis</taxon>
        <taxon>Aphis</taxon>
    </lineage>
</organism>
<sequence length="211" mass="24955">MVRTFKQQQSRQGKLRNQLLYGAQIWAGALGYEINVNTLLRPQRQIALRVAMAYRTVSTQAIMVVAGMIPVYLLAKERQKMYKHTKEEKEVNKQDHRVNTYKEWQNEWDQAKKGRWPNRLIQDVEKWSTRGFGNTDYHLTQMITGHGWWNKRRDLEVKIGGDFEVDSIIKLMVRSRSNWKAVKAFVGEVLRTKEEEERQAQREVLVEVVNH</sequence>
<gene>
    <name evidence="2" type="ORF">FWK35_00022686</name>
</gene>
<proteinExistence type="predicted"/>
<keyword evidence="3" id="KW-1185">Reference proteome</keyword>
<keyword evidence="1" id="KW-1133">Transmembrane helix</keyword>
<dbReference type="AlphaFoldDB" id="A0A6G0XYG4"/>
<evidence type="ECO:0000313" key="2">
    <source>
        <dbReference type="EMBL" id="KAF0745805.1"/>
    </source>
</evidence>
<evidence type="ECO:0000313" key="3">
    <source>
        <dbReference type="Proteomes" id="UP000478052"/>
    </source>
</evidence>
<feature type="transmembrane region" description="Helical" evidence="1">
    <location>
        <begin position="52"/>
        <end position="75"/>
    </location>
</feature>
<dbReference type="Proteomes" id="UP000478052">
    <property type="component" value="Unassembled WGS sequence"/>
</dbReference>
<protein>
    <submittedName>
        <fullName evidence="2">Uncharacterized protein</fullName>
    </submittedName>
</protein>
<keyword evidence="1" id="KW-0472">Membrane</keyword>
<name>A0A6G0XYG4_APHCR</name>
<dbReference type="OrthoDB" id="6625496at2759"/>
<dbReference type="EMBL" id="VUJU01007435">
    <property type="protein sequence ID" value="KAF0745805.1"/>
    <property type="molecule type" value="Genomic_DNA"/>
</dbReference>
<feature type="transmembrane region" description="Helical" evidence="1">
    <location>
        <begin position="20"/>
        <end position="40"/>
    </location>
</feature>
<comment type="caution">
    <text evidence="2">The sequence shown here is derived from an EMBL/GenBank/DDBJ whole genome shotgun (WGS) entry which is preliminary data.</text>
</comment>
<keyword evidence="1" id="KW-0812">Transmembrane</keyword>